<feature type="non-terminal residue" evidence="8">
    <location>
        <position position="1"/>
    </location>
</feature>
<comment type="subcellular location">
    <subcellularLocation>
        <location evidence="1">Membrane</location>
        <topology evidence="1">Single-pass type I membrane protein</topology>
    </subcellularLocation>
</comment>
<keyword evidence="9" id="KW-1185">Reference proteome</keyword>
<dbReference type="EMBL" id="KL371692">
    <property type="protein sequence ID" value="KFP80948.1"/>
    <property type="molecule type" value="Genomic_DNA"/>
</dbReference>
<dbReference type="PANTHER" id="PTHR10656:SF40">
    <property type="entry name" value="INOSITOL 1,4,5-TRISPHOSPHATE RECEPTOR-INTERACTING PROTEIN-LIKE 1"/>
    <property type="match status" value="1"/>
</dbReference>
<evidence type="ECO:0000256" key="4">
    <source>
        <dbReference type="ARBA" id="ARBA00022729"/>
    </source>
</evidence>
<dbReference type="InterPro" id="IPR026250">
    <property type="entry name" value="ITPRIP-like"/>
</dbReference>
<evidence type="ECO:0000256" key="2">
    <source>
        <dbReference type="ARBA" id="ARBA00005554"/>
    </source>
</evidence>
<dbReference type="SMART" id="SM01265">
    <property type="entry name" value="Mab-21"/>
    <property type="match status" value="1"/>
</dbReference>
<keyword evidence="4" id="KW-0732">Signal</keyword>
<evidence type="ECO:0000259" key="7">
    <source>
        <dbReference type="Pfam" id="PF20266"/>
    </source>
</evidence>
<evidence type="ECO:0000313" key="9">
    <source>
        <dbReference type="Proteomes" id="UP000054244"/>
    </source>
</evidence>
<comment type="similarity">
    <text evidence="2">Belongs to the ITPRIP family.</text>
</comment>
<organism evidence="8 9">
    <name type="scientific">Apaloderma vittatum</name>
    <name type="common">Bar-tailed trogon</name>
    <dbReference type="NCBI Taxonomy" id="57397"/>
    <lineage>
        <taxon>Eukaryota</taxon>
        <taxon>Metazoa</taxon>
        <taxon>Chordata</taxon>
        <taxon>Craniata</taxon>
        <taxon>Vertebrata</taxon>
        <taxon>Euteleostomi</taxon>
        <taxon>Archelosauria</taxon>
        <taxon>Archosauria</taxon>
        <taxon>Dinosauria</taxon>
        <taxon>Saurischia</taxon>
        <taxon>Theropoda</taxon>
        <taxon>Coelurosauria</taxon>
        <taxon>Aves</taxon>
        <taxon>Neognathae</taxon>
        <taxon>Neoaves</taxon>
        <taxon>Telluraves</taxon>
        <taxon>Coraciimorphae</taxon>
        <taxon>Trogoniformes</taxon>
        <taxon>Trogonidae</taxon>
        <taxon>Apaloderma</taxon>
    </lineage>
</organism>
<dbReference type="PANTHER" id="PTHR10656">
    <property type="entry name" value="CELL FATE DETERMINING PROTEIN MAB21-RELATED"/>
    <property type="match status" value="1"/>
</dbReference>
<dbReference type="PRINTS" id="PR02107">
    <property type="entry name" value="INOS145TPRIP"/>
</dbReference>
<dbReference type="InterPro" id="IPR024810">
    <property type="entry name" value="MAB21L/cGLR"/>
</dbReference>
<protein>
    <submittedName>
        <fullName evidence="8">Inositol 1,4,5-trisphosphate receptor-interacting protein-like 1</fullName>
    </submittedName>
</protein>
<evidence type="ECO:0000256" key="3">
    <source>
        <dbReference type="ARBA" id="ARBA00022692"/>
    </source>
</evidence>
<evidence type="ECO:0000256" key="1">
    <source>
        <dbReference type="ARBA" id="ARBA00004479"/>
    </source>
</evidence>
<dbReference type="Gene3D" id="1.10.1410.40">
    <property type="match status" value="1"/>
</dbReference>
<evidence type="ECO:0000256" key="5">
    <source>
        <dbReference type="ARBA" id="ARBA00022989"/>
    </source>
</evidence>
<evidence type="ECO:0000313" key="8">
    <source>
        <dbReference type="EMBL" id="KFP80948.1"/>
    </source>
</evidence>
<keyword evidence="3" id="KW-0812">Transmembrane</keyword>
<dbReference type="InterPro" id="IPR046906">
    <property type="entry name" value="Mab-21_HhH/H2TH-like"/>
</dbReference>
<keyword evidence="5" id="KW-1133">Transmembrane helix</keyword>
<sequence length="341" mass="37916">LVMELVSNILGVFHGALSDCFSPVLQPAIGVGSAFEGWSPRDDEDVVYHLLVPLKPPLGHTFHLELGTTGEIPAKDSRVRVELACTCTTGSPGEDTLCFLHNPKKQLRSNKAASFLGTLCTSSYLDVQKTAQWFQSKVKTAWLLLPQSRCYDMKVLPSSRSCKLQLKNASERTLMVELLFGVQQGDSDIFLSSQTPDAAFTPSTTWPQSYAVAEAKFFRHMTSQAPHGRFPLRCLHLCTRILAGTGFSTSALKTIVMHLLITTPLSGWCAKDFLLRLDNIMHYLRQCLETKRLNHFFVGNENVPKEIALPPALQTAEPVNLFQHLAQDQATHDEPLRPLQD</sequence>
<proteinExistence type="inferred from homology"/>
<feature type="non-terminal residue" evidence="8">
    <location>
        <position position="341"/>
    </location>
</feature>
<dbReference type="GO" id="GO:0016020">
    <property type="term" value="C:membrane"/>
    <property type="evidence" value="ECO:0007669"/>
    <property type="project" value="UniProtKB-SubCell"/>
</dbReference>
<evidence type="ECO:0000256" key="6">
    <source>
        <dbReference type="ARBA" id="ARBA00023136"/>
    </source>
</evidence>
<dbReference type="AlphaFoldDB" id="A0A091MTV8"/>
<keyword evidence="6" id="KW-0472">Membrane</keyword>
<dbReference type="Pfam" id="PF20266">
    <property type="entry name" value="Mab-21_C"/>
    <property type="match status" value="1"/>
</dbReference>
<reference evidence="8 9" key="1">
    <citation type="submission" date="2014-04" db="EMBL/GenBank/DDBJ databases">
        <title>Genome evolution of avian class.</title>
        <authorList>
            <person name="Zhang G."/>
            <person name="Li C."/>
        </authorList>
    </citation>
    <scope>NUCLEOTIDE SEQUENCE [LARGE SCALE GENOMIC DNA]</scope>
    <source>
        <strain evidence="8">BGI_N311</strain>
    </source>
</reference>
<accession>A0A091MTV8</accession>
<feature type="domain" description="Mab-21-like HhH/H2TH-like" evidence="7">
    <location>
        <begin position="247"/>
        <end position="302"/>
    </location>
</feature>
<dbReference type="Proteomes" id="UP000054244">
    <property type="component" value="Unassembled WGS sequence"/>
</dbReference>
<gene>
    <name evidence="8" type="ORF">N311_01661</name>
</gene>
<name>A0A091MTV8_APAVI</name>
<keyword evidence="8" id="KW-0675">Receptor</keyword>